<dbReference type="InterPro" id="IPR005227">
    <property type="entry name" value="YqgF"/>
</dbReference>
<comment type="caution">
    <text evidence="1">The sequence shown here is derived from an EMBL/GenBank/DDBJ whole genome shotgun (WGS) entry which is preliminary data.</text>
</comment>
<gene>
    <name evidence="1" type="primary">WD_0143</name>
    <name evidence="1" type="ORF">TNCT_122801</name>
</gene>
<proteinExistence type="predicted"/>
<reference evidence="1" key="1">
    <citation type="submission" date="2020-07" db="EMBL/GenBank/DDBJ databases">
        <title>Multicomponent nature underlies the extraordinary mechanical properties of spider dragline silk.</title>
        <authorList>
            <person name="Kono N."/>
            <person name="Nakamura H."/>
            <person name="Mori M."/>
            <person name="Yoshida Y."/>
            <person name="Ohtoshi R."/>
            <person name="Malay A.D."/>
            <person name="Moran D.A.P."/>
            <person name="Tomita M."/>
            <person name="Numata K."/>
            <person name="Arakawa K."/>
        </authorList>
    </citation>
    <scope>NUCLEOTIDE SEQUENCE</scope>
</reference>
<dbReference type="InterPro" id="IPR012337">
    <property type="entry name" value="RNaseH-like_sf"/>
</dbReference>
<name>A0A8X6LUQ4_TRICU</name>
<evidence type="ECO:0000313" key="2">
    <source>
        <dbReference type="Proteomes" id="UP000887116"/>
    </source>
</evidence>
<organism evidence="1 2">
    <name type="scientific">Trichonephila clavata</name>
    <name type="common">Joro spider</name>
    <name type="synonym">Nephila clavata</name>
    <dbReference type="NCBI Taxonomy" id="2740835"/>
    <lineage>
        <taxon>Eukaryota</taxon>
        <taxon>Metazoa</taxon>
        <taxon>Ecdysozoa</taxon>
        <taxon>Arthropoda</taxon>
        <taxon>Chelicerata</taxon>
        <taxon>Arachnida</taxon>
        <taxon>Araneae</taxon>
        <taxon>Araneomorphae</taxon>
        <taxon>Entelegynae</taxon>
        <taxon>Araneoidea</taxon>
        <taxon>Nephilidae</taxon>
        <taxon>Trichonephila</taxon>
    </lineage>
</organism>
<keyword evidence="2" id="KW-1185">Reference proteome</keyword>
<dbReference type="OrthoDB" id="6369905at2759"/>
<dbReference type="Pfam" id="PF03652">
    <property type="entry name" value="RuvX"/>
    <property type="match status" value="1"/>
</dbReference>
<dbReference type="EMBL" id="BMAO01037937">
    <property type="protein sequence ID" value="GFR21357.1"/>
    <property type="molecule type" value="Genomic_DNA"/>
</dbReference>
<dbReference type="Proteomes" id="UP000887116">
    <property type="component" value="Unassembled WGS sequence"/>
</dbReference>
<dbReference type="AlphaFoldDB" id="A0A8X6LUQ4"/>
<dbReference type="InterPro" id="IPR037027">
    <property type="entry name" value="YqgF/RNaseH-like_dom_sf"/>
</dbReference>
<protein>
    <submittedName>
        <fullName evidence="1">Putative pre-16S rRNA nuclease</fullName>
    </submittedName>
</protein>
<dbReference type="SUPFAM" id="SSF53098">
    <property type="entry name" value="Ribonuclease H-like"/>
    <property type="match status" value="1"/>
</dbReference>
<sequence length="240" mass="27178">MLHRNPDEFLKSIPKDKRIMCLDMGEKQIGIAFSDKTQLIATAHSIYHRKNMSKDLGYLHRIFKENESGSMSLSESREERKFIIYTLVCLKEVIDEVYTTSVQESLRRILGVELANSLNGIVQAINNLLNCYEHEEIKRAKVANELDYRLGKLTLEETQQFVIGLGEGVGHLRGFEGQIADKQSISKLIDYRLDPKPNDREAATTLLNYILACTEIGTNNSLLSNSNIARVAANRYAQQG</sequence>
<evidence type="ECO:0000313" key="1">
    <source>
        <dbReference type="EMBL" id="GFR21357.1"/>
    </source>
</evidence>
<accession>A0A8X6LUQ4</accession>
<dbReference type="GO" id="GO:0006364">
    <property type="term" value="P:rRNA processing"/>
    <property type="evidence" value="ECO:0007669"/>
    <property type="project" value="InterPro"/>
</dbReference>
<dbReference type="Gene3D" id="3.30.420.140">
    <property type="entry name" value="YqgF/RNase H-like domain"/>
    <property type="match status" value="1"/>
</dbReference>